<organism evidence="2 3">
    <name type="scientific">Ornithinibacillus bavariensis</name>
    <dbReference type="NCBI Taxonomy" id="545502"/>
    <lineage>
        <taxon>Bacteria</taxon>
        <taxon>Bacillati</taxon>
        <taxon>Bacillota</taxon>
        <taxon>Bacilli</taxon>
        <taxon>Bacillales</taxon>
        <taxon>Bacillaceae</taxon>
        <taxon>Ornithinibacillus</taxon>
    </lineage>
</organism>
<reference evidence="2" key="1">
    <citation type="submission" date="2021-03" db="EMBL/GenBank/DDBJ databases">
        <title>Antimicrobial resistance genes in bacteria isolated from Japanese honey, and their potential for conferring macrolide and lincosamide resistance in the American foulbrood pathogen Paenibacillus larvae.</title>
        <authorList>
            <person name="Okamoto M."/>
            <person name="Kumagai M."/>
            <person name="Kanamori H."/>
            <person name="Takamatsu D."/>
        </authorList>
    </citation>
    <scope>NUCLEOTIDE SEQUENCE</scope>
    <source>
        <strain evidence="2">J43TS3</strain>
    </source>
</reference>
<dbReference type="AlphaFoldDB" id="A0A920C6L6"/>
<dbReference type="NCBIfam" id="NF005822">
    <property type="entry name" value="PRK07708.1"/>
    <property type="match status" value="1"/>
</dbReference>
<dbReference type="PANTHER" id="PTHR46387">
    <property type="entry name" value="POLYNUCLEOTIDYL TRANSFERASE, RIBONUCLEASE H-LIKE SUPERFAMILY PROTEIN"/>
    <property type="match status" value="1"/>
</dbReference>
<dbReference type="Pfam" id="PF13456">
    <property type="entry name" value="RVT_3"/>
    <property type="match status" value="1"/>
</dbReference>
<evidence type="ECO:0000259" key="1">
    <source>
        <dbReference type="PROSITE" id="PS50879"/>
    </source>
</evidence>
<dbReference type="InterPro" id="IPR036397">
    <property type="entry name" value="RNaseH_sf"/>
</dbReference>
<dbReference type="SUPFAM" id="SSF53098">
    <property type="entry name" value="Ribonuclease H-like"/>
    <property type="match status" value="1"/>
</dbReference>
<dbReference type="Gene3D" id="3.30.420.10">
    <property type="entry name" value="Ribonuclease H-like superfamily/Ribonuclease H"/>
    <property type="match status" value="1"/>
</dbReference>
<dbReference type="CDD" id="cd09279">
    <property type="entry name" value="RNase_HI_like"/>
    <property type="match status" value="1"/>
</dbReference>
<keyword evidence="3" id="KW-1185">Reference proteome</keyword>
<proteinExistence type="predicted"/>
<dbReference type="GO" id="GO:0004523">
    <property type="term" value="F:RNA-DNA hybrid ribonuclease activity"/>
    <property type="evidence" value="ECO:0007669"/>
    <property type="project" value="InterPro"/>
</dbReference>
<dbReference type="Proteomes" id="UP000676917">
    <property type="component" value="Unassembled WGS sequence"/>
</dbReference>
<name>A0A920C6L6_9BACI</name>
<dbReference type="PANTHER" id="PTHR46387:SF2">
    <property type="entry name" value="RIBONUCLEASE HI"/>
    <property type="match status" value="1"/>
</dbReference>
<accession>A0A920C6L6</accession>
<gene>
    <name evidence="2" type="ORF">J43TS3_04230</name>
</gene>
<feature type="domain" description="RNase H type-1" evidence="1">
    <location>
        <begin position="70"/>
        <end position="207"/>
    </location>
</feature>
<dbReference type="InterPro" id="IPR012337">
    <property type="entry name" value="RNaseH-like_sf"/>
</dbReference>
<dbReference type="PROSITE" id="PS50879">
    <property type="entry name" value="RNASE_H_1"/>
    <property type="match status" value="1"/>
</dbReference>
<dbReference type="EMBL" id="BORP01000001">
    <property type="protein sequence ID" value="GIO25812.1"/>
    <property type="molecule type" value="Genomic_DNA"/>
</dbReference>
<dbReference type="InterPro" id="IPR002156">
    <property type="entry name" value="RNaseH_domain"/>
</dbReference>
<dbReference type="GO" id="GO:0003676">
    <property type="term" value="F:nucleic acid binding"/>
    <property type="evidence" value="ECO:0007669"/>
    <property type="project" value="InterPro"/>
</dbReference>
<dbReference type="RefSeq" id="WP_212919328.1">
    <property type="nucleotide sequence ID" value="NZ_BORP01000001.1"/>
</dbReference>
<sequence length="217" mass="24667">MKLFIEWKYKTPTGTEIGFKSEEITPEKALLLAEDIVKTGRVRQLTLYDQYDTTWTIKELKKYVTKVEAVPHDITVFFDGGFDGNTKKSGLGCAIYFEQGGKQYRIRKNALVEELNTNGEAEYAALHLAVKELEFLGVQHMPVIFIGDSQGVINQLNDEWPCYDAELLLWIDRIEGDVEKLGINPEFQLISRKKNGEADHLATQALMGVEIYSKSEI</sequence>
<evidence type="ECO:0000313" key="2">
    <source>
        <dbReference type="EMBL" id="GIO25812.1"/>
    </source>
</evidence>
<protein>
    <recommendedName>
        <fullName evidence="1">RNase H type-1 domain-containing protein</fullName>
    </recommendedName>
</protein>
<evidence type="ECO:0000313" key="3">
    <source>
        <dbReference type="Proteomes" id="UP000676917"/>
    </source>
</evidence>
<comment type="caution">
    <text evidence="2">The sequence shown here is derived from an EMBL/GenBank/DDBJ whole genome shotgun (WGS) entry which is preliminary data.</text>
</comment>